<evidence type="ECO:0000256" key="1">
    <source>
        <dbReference type="SAM" id="MobiDB-lite"/>
    </source>
</evidence>
<keyword evidence="3" id="KW-1185">Reference proteome</keyword>
<dbReference type="Proteomes" id="UP001292079">
    <property type="component" value="Unassembled WGS sequence"/>
</dbReference>
<evidence type="ECO:0000313" key="2">
    <source>
        <dbReference type="EMBL" id="KAK4471458.1"/>
    </source>
</evidence>
<name>A0AAE2D4S8_SCHME</name>
<dbReference type="AlphaFoldDB" id="A0AAE2D4S8"/>
<dbReference type="EMBL" id="JALJAT010000003">
    <property type="protein sequence ID" value="KAK4471458.1"/>
    <property type="molecule type" value="Genomic_DNA"/>
</dbReference>
<accession>A0AAE2D4S8</accession>
<sequence>MPCGARQNEEKPSDLISTSVPNNSILSEEDKKQLEKLKGTSEFQLAREKVLSVLSDKIDNYVLEQLRQTN</sequence>
<feature type="region of interest" description="Disordered" evidence="1">
    <location>
        <begin position="1"/>
        <end position="27"/>
    </location>
</feature>
<feature type="compositionally biased region" description="Polar residues" evidence="1">
    <location>
        <begin position="15"/>
        <end position="26"/>
    </location>
</feature>
<evidence type="ECO:0000313" key="3">
    <source>
        <dbReference type="Proteomes" id="UP001292079"/>
    </source>
</evidence>
<proteinExistence type="predicted"/>
<comment type="caution">
    <text evidence="2">The sequence shown here is derived from an EMBL/GenBank/DDBJ whole genome shotgun (WGS) entry which is preliminary data.</text>
</comment>
<gene>
    <name evidence="2" type="ORF">MN116_004885</name>
</gene>
<protein>
    <submittedName>
        <fullName evidence="2">Uncharacterized protein</fullName>
    </submittedName>
</protein>
<organism evidence="2 3">
    <name type="scientific">Schistosoma mekongi</name>
    <name type="common">Parasitic worm</name>
    <dbReference type="NCBI Taxonomy" id="38744"/>
    <lineage>
        <taxon>Eukaryota</taxon>
        <taxon>Metazoa</taxon>
        <taxon>Spiralia</taxon>
        <taxon>Lophotrochozoa</taxon>
        <taxon>Platyhelminthes</taxon>
        <taxon>Trematoda</taxon>
        <taxon>Digenea</taxon>
        <taxon>Strigeidida</taxon>
        <taxon>Schistosomatoidea</taxon>
        <taxon>Schistosomatidae</taxon>
        <taxon>Schistosoma</taxon>
    </lineage>
</organism>
<reference evidence="2" key="2">
    <citation type="journal article" date="2023" name="Infect Dis Poverty">
        <title>Chromosome-scale genome of the human blood fluke Schistosoma mekongi and its implications for public health.</title>
        <authorList>
            <person name="Zhou M."/>
            <person name="Xu L."/>
            <person name="Xu D."/>
            <person name="Chen W."/>
            <person name="Khan J."/>
            <person name="Hu Y."/>
            <person name="Huang H."/>
            <person name="Wei H."/>
            <person name="Zhang Y."/>
            <person name="Chusongsang P."/>
            <person name="Tanasarnprasert K."/>
            <person name="Hu X."/>
            <person name="Limpanont Y."/>
            <person name="Lv Z."/>
        </authorList>
    </citation>
    <scope>NUCLEOTIDE SEQUENCE</scope>
    <source>
        <strain evidence="2">LV_2022a</strain>
    </source>
</reference>
<reference evidence="2" key="1">
    <citation type="submission" date="2022-04" db="EMBL/GenBank/DDBJ databases">
        <authorList>
            <person name="Xu L."/>
            <person name="Lv Z."/>
        </authorList>
    </citation>
    <scope>NUCLEOTIDE SEQUENCE</scope>
    <source>
        <strain evidence="2">LV_2022a</strain>
    </source>
</reference>